<dbReference type="eggNOG" id="COG2064">
    <property type="taxonomic scope" value="Bacteria"/>
</dbReference>
<dbReference type="KEGG" id="hba:Hbal_0851"/>
<keyword evidence="3 7" id="KW-0812">Transmembrane</keyword>
<feature type="transmembrane region" description="Helical" evidence="7">
    <location>
        <begin position="135"/>
        <end position="159"/>
    </location>
</feature>
<organism evidence="9 10">
    <name type="scientific">Hirschia baltica (strain ATCC 49814 / DSM 5838 / IFAM 1418)</name>
    <dbReference type="NCBI Taxonomy" id="582402"/>
    <lineage>
        <taxon>Bacteria</taxon>
        <taxon>Pseudomonadati</taxon>
        <taxon>Pseudomonadota</taxon>
        <taxon>Alphaproteobacteria</taxon>
        <taxon>Hyphomonadales</taxon>
        <taxon>Hyphomonadaceae</taxon>
        <taxon>Hirschia</taxon>
    </lineage>
</organism>
<dbReference type="RefSeq" id="WP_015826695.1">
    <property type="nucleotide sequence ID" value="NC_012982.1"/>
</dbReference>
<dbReference type="AlphaFoldDB" id="C6XQ28"/>
<feature type="coiled-coil region" evidence="6">
    <location>
        <begin position="34"/>
        <end position="61"/>
    </location>
</feature>
<feature type="transmembrane region" description="Helical" evidence="7">
    <location>
        <begin position="109"/>
        <end position="129"/>
    </location>
</feature>
<dbReference type="HOGENOM" id="CLU_056917_0_0_5"/>
<feature type="transmembrane region" description="Helical" evidence="7">
    <location>
        <begin position="12"/>
        <end position="32"/>
    </location>
</feature>
<proteinExistence type="predicted"/>
<dbReference type="InterPro" id="IPR018076">
    <property type="entry name" value="T2SS_GspF_dom"/>
</dbReference>
<name>C6XQ28_HIRBI</name>
<dbReference type="EMBL" id="CP001678">
    <property type="protein sequence ID" value="ACT58545.1"/>
    <property type="molecule type" value="Genomic_DNA"/>
</dbReference>
<evidence type="ECO:0000256" key="6">
    <source>
        <dbReference type="SAM" id="Coils"/>
    </source>
</evidence>
<sequence length="333" mass="36777">MIESFTDPGFLAALLAGLASFATILTIAAPALKGNKLETRLKSVSNRREELRRKSREQLKDKSLRRKDEGMMRNVVDKLDLQSLLRDDNLEKALVQAGLRGPRPVSAFYFARFALPFLLGLLTFLYLHFVNDFDLNFQLQMCAVMFGAAAGFYAPNMYLTNRADKRKASIMKAFPDSLDMMLICVESGMSIESAFAKVGEEVGTASVELAEELGLTTAELSYLQERRQAYVNLADRTNHPGIKSVATALVQAEKYGTPMGTALRTMAKENREIRVLEAEKKAAALPAKLTVPMIVFFLPVLFIVIGTPAYIQIKKQDAEQGGEGVNPVAQSVQ</sequence>
<evidence type="ECO:0000256" key="4">
    <source>
        <dbReference type="ARBA" id="ARBA00022989"/>
    </source>
</evidence>
<dbReference type="Pfam" id="PF00482">
    <property type="entry name" value="T2SSF"/>
    <property type="match status" value="1"/>
</dbReference>
<keyword evidence="5 7" id="KW-0472">Membrane</keyword>
<comment type="subcellular location">
    <subcellularLocation>
        <location evidence="1">Cell membrane</location>
        <topology evidence="1">Multi-pass membrane protein</topology>
    </subcellularLocation>
</comment>
<evidence type="ECO:0000256" key="3">
    <source>
        <dbReference type="ARBA" id="ARBA00022692"/>
    </source>
</evidence>
<dbReference type="STRING" id="582402.Hbal_0851"/>
<gene>
    <name evidence="9" type="ordered locus">Hbal_0851</name>
</gene>
<keyword evidence="2" id="KW-1003">Cell membrane</keyword>
<accession>C6XQ28</accession>
<evidence type="ECO:0000313" key="9">
    <source>
        <dbReference type="EMBL" id="ACT58545.1"/>
    </source>
</evidence>
<evidence type="ECO:0000259" key="8">
    <source>
        <dbReference type="Pfam" id="PF00482"/>
    </source>
</evidence>
<keyword evidence="4 7" id="KW-1133">Transmembrane helix</keyword>
<evidence type="ECO:0000313" key="10">
    <source>
        <dbReference type="Proteomes" id="UP000002745"/>
    </source>
</evidence>
<dbReference type="GO" id="GO:0005886">
    <property type="term" value="C:plasma membrane"/>
    <property type="evidence" value="ECO:0007669"/>
    <property type="project" value="UniProtKB-SubCell"/>
</dbReference>
<feature type="domain" description="Type II secretion system protein GspF" evidence="8">
    <location>
        <begin position="178"/>
        <end position="305"/>
    </location>
</feature>
<keyword evidence="10" id="KW-1185">Reference proteome</keyword>
<evidence type="ECO:0000256" key="5">
    <source>
        <dbReference type="ARBA" id="ARBA00023136"/>
    </source>
</evidence>
<dbReference type="OrthoDB" id="9810662at2"/>
<dbReference type="PANTHER" id="PTHR35007">
    <property type="entry name" value="INTEGRAL MEMBRANE PROTEIN-RELATED"/>
    <property type="match status" value="1"/>
</dbReference>
<feature type="transmembrane region" description="Helical" evidence="7">
    <location>
        <begin position="289"/>
        <end position="311"/>
    </location>
</feature>
<dbReference type="Proteomes" id="UP000002745">
    <property type="component" value="Chromosome"/>
</dbReference>
<evidence type="ECO:0000256" key="1">
    <source>
        <dbReference type="ARBA" id="ARBA00004651"/>
    </source>
</evidence>
<evidence type="ECO:0000256" key="2">
    <source>
        <dbReference type="ARBA" id="ARBA00022475"/>
    </source>
</evidence>
<keyword evidence="6" id="KW-0175">Coiled coil</keyword>
<reference evidence="10" key="1">
    <citation type="journal article" date="2011" name="J. Bacteriol.">
        <title>Genome sequences of eight morphologically diverse alphaproteobacteria.</title>
        <authorList>
            <consortium name="US DOE Joint Genome Institute"/>
            <person name="Brown P.J."/>
            <person name="Kysela D.T."/>
            <person name="Buechlein A."/>
            <person name="Hemmerich C."/>
            <person name="Brun Y.V."/>
        </authorList>
    </citation>
    <scope>NUCLEOTIDE SEQUENCE [LARGE SCALE GENOMIC DNA]</scope>
    <source>
        <strain evidence="10">ATCC 49814 / DSM 5838 / IFAM 1418</strain>
    </source>
</reference>
<evidence type="ECO:0000256" key="7">
    <source>
        <dbReference type="SAM" id="Phobius"/>
    </source>
</evidence>
<protein>
    <submittedName>
        <fullName evidence="9">Type II secretion system protein</fullName>
    </submittedName>
</protein>
<dbReference type="PANTHER" id="PTHR35007:SF2">
    <property type="entry name" value="PILUS ASSEMBLE PROTEIN"/>
    <property type="match status" value="1"/>
</dbReference>